<dbReference type="AlphaFoldDB" id="A0A5A5RYU2"/>
<sequence>MWIDFDQLLDLPNVQGSIIKKLLRQFSGSPRLCVIINADHS</sequence>
<dbReference type="Proteomes" id="UP000324917">
    <property type="component" value="Unassembled WGS sequence"/>
</dbReference>
<accession>A0A5A5RYU2</accession>
<comment type="caution">
    <text evidence="1">The sequence shown here is derived from an EMBL/GenBank/DDBJ whole genome shotgun (WGS) entry which is preliminary data.</text>
</comment>
<name>A0A5A5RYU2_MICAE</name>
<protein>
    <submittedName>
        <fullName evidence="1">Uncharacterized protein</fullName>
    </submittedName>
</protein>
<dbReference type="EMBL" id="BHVP01000155">
    <property type="protein sequence ID" value="GCA77586.1"/>
    <property type="molecule type" value="Genomic_DNA"/>
</dbReference>
<gene>
    <name evidence="1" type="ORF">MiTe_04442</name>
</gene>
<organism evidence="1 2">
    <name type="scientific">Microcystis aeruginosa NIES-2520</name>
    <dbReference type="NCBI Taxonomy" id="2303982"/>
    <lineage>
        <taxon>Bacteria</taxon>
        <taxon>Bacillati</taxon>
        <taxon>Cyanobacteriota</taxon>
        <taxon>Cyanophyceae</taxon>
        <taxon>Oscillatoriophycideae</taxon>
        <taxon>Chroococcales</taxon>
        <taxon>Microcystaceae</taxon>
        <taxon>Microcystis</taxon>
    </lineage>
</organism>
<reference evidence="1 2" key="1">
    <citation type="submission" date="2018-09" db="EMBL/GenBank/DDBJ databases">
        <title>Evolutionary history of phycoerythrin pigmentation in the water bloom-forming cyanobacterium Microcystis aeruginosa.</title>
        <authorList>
            <person name="Tanabe Y."/>
            <person name="Tanabe Y."/>
            <person name="Yamaguchi H."/>
        </authorList>
    </citation>
    <scope>NUCLEOTIDE SEQUENCE [LARGE SCALE GENOMIC DNA]</scope>
    <source>
        <strain evidence="1 2">NIES-2520</strain>
    </source>
</reference>
<evidence type="ECO:0000313" key="2">
    <source>
        <dbReference type="Proteomes" id="UP000324917"/>
    </source>
</evidence>
<evidence type="ECO:0000313" key="1">
    <source>
        <dbReference type="EMBL" id="GCA77586.1"/>
    </source>
</evidence>
<proteinExistence type="predicted"/>